<dbReference type="PANTHER" id="PTHR22538:SF1">
    <property type="entry name" value="VWFD DOMAIN-CONTAINING PROTEIN"/>
    <property type="match status" value="1"/>
</dbReference>
<dbReference type="Gene3D" id="3.40.50.1820">
    <property type="entry name" value="alpha/beta hydrolase"/>
    <property type="match status" value="1"/>
</dbReference>
<protein>
    <submittedName>
        <fullName evidence="2">Uncharacterized protein</fullName>
    </submittedName>
</protein>
<comment type="caution">
    <text evidence="2">The sequence shown here is derived from an EMBL/GenBank/DDBJ whole genome shotgun (WGS) entry which is preliminary data.</text>
</comment>
<sequence>MYVRGASTFDVVATPAPRSSPTDNSVVYNGLASFEEDGDTHEYSLVDGTAYYTRRPGGTDATAPTPAESGCLPSHFVPPIETVLSAIHNAKTATHHVASIAAETTCPGGSLLVFPFAGEDFVLCSKRSSSSVVSSGSSRSPGLSWLQDDGFKIFGSDMNIDVKSSKDYGLTEDDSTNYFGSKIPDHSPCCTSIKYITLATQLNAWNNATFQKRLVDLVLHVSDSSDVATRTIKDTIIVAHSMANLVLGGAIASGMTILDTTSTWVGTSGPMEGSMGSNYLYETCDGALTVVVSGLMKLFGGCPPKPGRASLAYQGSNYSNGKLDHDFTAAQAAYSTNVSAVLCSKNHTGLATIQAAIYKLAANVVPHKSPYNDGIVEFESCSMGLPDEQFGSSSNSKFYETSLNHVDAAFRYGDSLFNDKKRPVKWFECLL</sequence>
<evidence type="ECO:0000313" key="1">
    <source>
        <dbReference type="EMBL" id="RLN45459.1"/>
    </source>
</evidence>
<dbReference type="OrthoDB" id="155064at2759"/>
<dbReference type="Proteomes" id="UP000277300">
    <property type="component" value="Unassembled WGS sequence"/>
</dbReference>
<dbReference type="EMBL" id="MBAD02002674">
    <property type="protein sequence ID" value="RLN45459.1"/>
    <property type="molecule type" value="Genomic_DNA"/>
</dbReference>
<name>A0A3F2RMG7_9STRA</name>
<dbReference type="Proteomes" id="UP000284657">
    <property type="component" value="Unassembled WGS sequence"/>
</dbReference>
<evidence type="ECO:0000313" key="3">
    <source>
        <dbReference type="Proteomes" id="UP000277300"/>
    </source>
</evidence>
<reference evidence="3 4" key="1">
    <citation type="submission" date="2018-07" db="EMBL/GenBank/DDBJ databases">
        <title>Genome sequencing of oomycete isolates from Chile give support for New Zealand origin for Phytophthora kernoviae and make available the first Nothophytophthora sp. genome.</title>
        <authorList>
            <person name="Studholme D.J."/>
            <person name="Sanfuentes E."/>
            <person name="Panda P."/>
            <person name="Hill R."/>
            <person name="Sambles C."/>
            <person name="Grant M."/>
            <person name="Williams N.M."/>
            <person name="Mcdougal R.L."/>
        </authorList>
    </citation>
    <scope>NUCLEOTIDE SEQUENCE [LARGE SCALE GENOMIC DNA]</scope>
    <source>
        <strain evidence="2">Chile6</strain>
        <strain evidence="1">Chile7</strain>
    </source>
</reference>
<organism evidence="2 3">
    <name type="scientific">Phytophthora kernoviae</name>
    <dbReference type="NCBI Taxonomy" id="325452"/>
    <lineage>
        <taxon>Eukaryota</taxon>
        <taxon>Sar</taxon>
        <taxon>Stramenopiles</taxon>
        <taxon>Oomycota</taxon>
        <taxon>Peronosporomycetes</taxon>
        <taxon>Peronosporales</taxon>
        <taxon>Peronosporaceae</taxon>
        <taxon>Phytophthora</taxon>
    </lineage>
</organism>
<dbReference type="AlphaFoldDB" id="A0A3F2RMG7"/>
<dbReference type="EMBL" id="MBDO02000186">
    <property type="protein sequence ID" value="RLN60529.1"/>
    <property type="molecule type" value="Genomic_DNA"/>
</dbReference>
<accession>A0A3F2RMG7</accession>
<evidence type="ECO:0000313" key="4">
    <source>
        <dbReference type="Proteomes" id="UP000284657"/>
    </source>
</evidence>
<evidence type="ECO:0000313" key="2">
    <source>
        <dbReference type="EMBL" id="RLN60529.1"/>
    </source>
</evidence>
<proteinExistence type="predicted"/>
<gene>
    <name evidence="1" type="ORF">BBJ29_005193</name>
    <name evidence="2" type="ORF">BBP00_00005933</name>
</gene>
<dbReference type="InterPro" id="IPR029058">
    <property type="entry name" value="AB_hydrolase_fold"/>
</dbReference>
<dbReference type="PANTHER" id="PTHR22538">
    <property type="entry name" value="CILIA- AND FLAGELLA-ASSOCIATED PROTEIN 74"/>
    <property type="match status" value="1"/>
</dbReference>